<dbReference type="PANTHER" id="PTHR43975">
    <property type="entry name" value="ZGC:101858"/>
    <property type="match status" value="1"/>
</dbReference>
<dbReference type="InterPro" id="IPR020904">
    <property type="entry name" value="Sc_DH/Rdtase_CS"/>
</dbReference>
<dbReference type="AlphaFoldDB" id="A0A3S3PLN7"/>
<dbReference type="PRINTS" id="PR00080">
    <property type="entry name" value="SDRFAMILY"/>
</dbReference>
<name>A0A3S3PLN7_9ACAR</name>
<dbReference type="NCBIfam" id="NF005559">
    <property type="entry name" value="PRK07231.1"/>
    <property type="match status" value="1"/>
</dbReference>
<dbReference type="PRINTS" id="PR00081">
    <property type="entry name" value="GDHRDH"/>
</dbReference>
<dbReference type="Gene3D" id="3.40.50.720">
    <property type="entry name" value="NAD(P)-binding Rossmann-like Domain"/>
    <property type="match status" value="1"/>
</dbReference>
<dbReference type="Pfam" id="PF13561">
    <property type="entry name" value="adh_short_C2"/>
    <property type="match status" value="1"/>
</dbReference>
<dbReference type="EMBL" id="NCKU01005957">
    <property type="protein sequence ID" value="RWS03994.1"/>
    <property type="molecule type" value="Genomic_DNA"/>
</dbReference>
<dbReference type="PANTHER" id="PTHR43975:SF2">
    <property type="entry name" value="EG:BACR7A4.14 PROTEIN-RELATED"/>
    <property type="match status" value="1"/>
</dbReference>
<evidence type="ECO:0000313" key="2">
    <source>
        <dbReference type="EMBL" id="RWS03994.1"/>
    </source>
</evidence>
<dbReference type="SUPFAM" id="SSF51735">
    <property type="entry name" value="NAD(P)-binding Rossmann-fold domains"/>
    <property type="match status" value="1"/>
</dbReference>
<evidence type="ECO:0000256" key="1">
    <source>
        <dbReference type="ARBA" id="ARBA00023002"/>
    </source>
</evidence>
<organism evidence="2 4">
    <name type="scientific">Dinothrombium tinctorium</name>
    <dbReference type="NCBI Taxonomy" id="1965070"/>
    <lineage>
        <taxon>Eukaryota</taxon>
        <taxon>Metazoa</taxon>
        <taxon>Ecdysozoa</taxon>
        <taxon>Arthropoda</taxon>
        <taxon>Chelicerata</taxon>
        <taxon>Arachnida</taxon>
        <taxon>Acari</taxon>
        <taxon>Acariformes</taxon>
        <taxon>Trombidiformes</taxon>
        <taxon>Prostigmata</taxon>
        <taxon>Anystina</taxon>
        <taxon>Parasitengona</taxon>
        <taxon>Trombidioidea</taxon>
        <taxon>Trombidiidae</taxon>
        <taxon>Dinothrombium</taxon>
    </lineage>
</organism>
<dbReference type="OrthoDB" id="6509454at2759"/>
<keyword evidence="1" id="KW-0560">Oxidoreductase</keyword>
<gene>
    <name evidence="2" type="ORF">B4U79_06951</name>
    <name evidence="3" type="ORF">B4U79_14602</name>
</gene>
<keyword evidence="4" id="KW-1185">Reference proteome</keyword>
<protein>
    <submittedName>
        <fullName evidence="2">Tropinone reductase 2-like protein</fullName>
    </submittedName>
</protein>
<comment type="caution">
    <text evidence="2">The sequence shown here is derived from an EMBL/GenBank/DDBJ whole genome shotgun (WGS) entry which is preliminary data.</text>
</comment>
<proteinExistence type="predicted"/>
<dbReference type="PROSITE" id="PS00061">
    <property type="entry name" value="ADH_SHORT"/>
    <property type="match status" value="1"/>
</dbReference>
<dbReference type="EMBL" id="NCKU01002390">
    <property type="protein sequence ID" value="RWS09675.1"/>
    <property type="molecule type" value="Genomic_DNA"/>
</dbReference>
<reference evidence="2" key="2">
    <citation type="submission" date="2018-11" db="EMBL/GenBank/DDBJ databases">
        <title>Trombidioid mite genomics.</title>
        <authorList>
            <person name="Dong X."/>
        </authorList>
    </citation>
    <scope>NUCLEOTIDE SEQUENCE</scope>
    <source>
        <strain evidence="2">UoL-WK</strain>
    </source>
</reference>
<reference evidence="2 4" key="1">
    <citation type="journal article" date="2018" name="Gigascience">
        <title>Genomes of trombidid mites reveal novel predicted allergens and laterally-transferred genes associated with secondary metabolism.</title>
        <authorList>
            <person name="Dong X."/>
            <person name="Chaisiri K."/>
            <person name="Xia D."/>
            <person name="Armstrong S.D."/>
            <person name="Fang Y."/>
            <person name="Donnelly M.J."/>
            <person name="Kadowaki T."/>
            <person name="McGarry J.W."/>
            <person name="Darby A.C."/>
            <person name="Makepeace B.L."/>
        </authorList>
    </citation>
    <scope>NUCLEOTIDE SEQUENCE [LARGE SCALE GENOMIC DNA]</scope>
    <source>
        <strain evidence="2">UoL-WK</strain>
    </source>
</reference>
<dbReference type="Proteomes" id="UP000285301">
    <property type="component" value="Unassembled WGS sequence"/>
</dbReference>
<dbReference type="FunFam" id="3.40.50.720:FF:000084">
    <property type="entry name" value="Short-chain dehydrogenase reductase"/>
    <property type="match status" value="1"/>
</dbReference>
<dbReference type="InterPro" id="IPR002347">
    <property type="entry name" value="SDR_fam"/>
</dbReference>
<accession>A0A3S3PLN7</accession>
<dbReference type="STRING" id="1965070.A0A3S3PLN7"/>
<dbReference type="GO" id="GO:0016491">
    <property type="term" value="F:oxidoreductase activity"/>
    <property type="evidence" value="ECO:0007669"/>
    <property type="project" value="UniProtKB-KW"/>
</dbReference>
<evidence type="ECO:0000313" key="3">
    <source>
        <dbReference type="EMBL" id="RWS09675.1"/>
    </source>
</evidence>
<sequence length="256" mass="27757">MLFDDLKHKVVLVTGSSAGIGKATAILFAKNGCKVVVTGRNQQRLNEVALKCEEVSLFKYKCVKFAGDLSEDETLKALIEKTIAEYGKLDILVNNAGDGKYSCILDDDFIEGYELLMRVNTRAPLLLSRMALPYLIESKGCIINVSSVSAIRVIPSIMAYSMSKAALDMMTKHLAAEFGPKGVRVNSVNPGYVKTLLHQRSNLPESIYDELSKNQPISRPGESEEIANAICFLASSKSAYTTGACFVIDGGSCLVA</sequence>
<evidence type="ECO:0000313" key="4">
    <source>
        <dbReference type="Proteomes" id="UP000285301"/>
    </source>
</evidence>
<dbReference type="InterPro" id="IPR036291">
    <property type="entry name" value="NAD(P)-bd_dom_sf"/>
</dbReference>